<accession>A0ABP3RLG8</accession>
<dbReference type="SUPFAM" id="SSF53955">
    <property type="entry name" value="Lysozyme-like"/>
    <property type="match status" value="1"/>
</dbReference>
<protein>
    <recommendedName>
        <fullName evidence="4">Lytic transglycosylase domain-containing protein</fullName>
    </recommendedName>
</protein>
<gene>
    <name evidence="2" type="ORF">GCM10010394_48250</name>
</gene>
<organism evidence="2 3">
    <name type="scientific">Streptomyces crystallinus</name>
    <dbReference type="NCBI Taxonomy" id="68191"/>
    <lineage>
        <taxon>Bacteria</taxon>
        <taxon>Bacillati</taxon>
        <taxon>Actinomycetota</taxon>
        <taxon>Actinomycetes</taxon>
        <taxon>Kitasatosporales</taxon>
        <taxon>Streptomycetaceae</taxon>
        <taxon>Streptomyces</taxon>
    </lineage>
</organism>
<reference evidence="3" key="1">
    <citation type="journal article" date="2019" name="Int. J. Syst. Evol. Microbiol.">
        <title>The Global Catalogue of Microorganisms (GCM) 10K type strain sequencing project: providing services to taxonomists for standard genome sequencing and annotation.</title>
        <authorList>
            <consortium name="The Broad Institute Genomics Platform"/>
            <consortium name="The Broad Institute Genome Sequencing Center for Infectious Disease"/>
            <person name="Wu L."/>
            <person name="Ma J."/>
        </authorList>
    </citation>
    <scope>NUCLEOTIDE SEQUENCE [LARGE SCALE GENOMIC DNA]</scope>
    <source>
        <strain evidence="3">JCM 5067</strain>
    </source>
</reference>
<evidence type="ECO:0000256" key="1">
    <source>
        <dbReference type="SAM" id="MobiDB-lite"/>
    </source>
</evidence>
<evidence type="ECO:0000313" key="2">
    <source>
        <dbReference type="EMBL" id="GAA0612737.1"/>
    </source>
</evidence>
<evidence type="ECO:0000313" key="3">
    <source>
        <dbReference type="Proteomes" id="UP001500668"/>
    </source>
</evidence>
<dbReference type="InterPro" id="IPR023346">
    <property type="entry name" value="Lysozyme-like_dom_sf"/>
</dbReference>
<sequence length="221" mass="24454">MAELSSPERQSQPAGDGRVPATPPRSGGAPASPRSGGAPEPPAPCETTSTPPLRPTAYDPADYVECVVRGAAEARVSPLLVMTVLYNEAYKPHHPLWERLWQWWKPGASFGVANMHSATFEAVRRAHGLSQRWQDLRDDPAFAIRAAALHLSDLDARLPARHARRYTRDELLALGYNAGERNMRAFARGVPPGPMARSYLRRYRTYQARAAAALREFTQET</sequence>
<dbReference type="EMBL" id="BAAACA010000034">
    <property type="protein sequence ID" value="GAA0612737.1"/>
    <property type="molecule type" value="Genomic_DNA"/>
</dbReference>
<comment type="caution">
    <text evidence="2">The sequence shown here is derived from an EMBL/GenBank/DDBJ whole genome shotgun (WGS) entry which is preliminary data.</text>
</comment>
<name>A0ABP3RLG8_9ACTN</name>
<feature type="compositionally biased region" description="Low complexity" evidence="1">
    <location>
        <begin position="24"/>
        <end position="38"/>
    </location>
</feature>
<feature type="region of interest" description="Disordered" evidence="1">
    <location>
        <begin position="1"/>
        <end position="56"/>
    </location>
</feature>
<keyword evidence="3" id="KW-1185">Reference proteome</keyword>
<dbReference type="Proteomes" id="UP001500668">
    <property type="component" value="Unassembled WGS sequence"/>
</dbReference>
<evidence type="ECO:0008006" key="4">
    <source>
        <dbReference type="Google" id="ProtNLM"/>
    </source>
</evidence>
<dbReference type="Gene3D" id="1.10.530.10">
    <property type="match status" value="1"/>
</dbReference>
<proteinExistence type="predicted"/>